<dbReference type="EMBL" id="WOYG01000001">
    <property type="protein sequence ID" value="NLV08729.1"/>
    <property type="molecule type" value="Genomic_DNA"/>
</dbReference>
<dbReference type="OrthoDB" id="185327at2157"/>
<reference evidence="1" key="1">
    <citation type="submission" date="2019-12" db="EMBL/GenBank/DDBJ databases">
        <title>Whole-genome sequence of Halomicrobium mukohataei pws1.</title>
        <authorList>
            <person name="Verma D.K."/>
            <person name="Gopal K."/>
            <person name="Prasad E.S."/>
        </authorList>
    </citation>
    <scope>NUCLEOTIDE SEQUENCE</scope>
    <source>
        <strain evidence="1">Pws1</strain>
    </source>
</reference>
<organism evidence="1 2">
    <name type="scientific">Halomicrobium mukohataei</name>
    <dbReference type="NCBI Taxonomy" id="57705"/>
    <lineage>
        <taxon>Archaea</taxon>
        <taxon>Methanobacteriati</taxon>
        <taxon>Methanobacteriota</taxon>
        <taxon>Stenosarchaea group</taxon>
        <taxon>Halobacteria</taxon>
        <taxon>Halobacteriales</taxon>
        <taxon>Haloarculaceae</taxon>
        <taxon>Halomicrobium</taxon>
    </lineage>
</organism>
<name>A0A847U6W4_9EURY</name>
<evidence type="ECO:0000313" key="2">
    <source>
        <dbReference type="Proteomes" id="UP000608662"/>
    </source>
</evidence>
<protein>
    <submittedName>
        <fullName evidence="1">Uncharacterized protein</fullName>
    </submittedName>
</protein>
<dbReference type="Proteomes" id="UP000608662">
    <property type="component" value="Unassembled WGS sequence"/>
</dbReference>
<comment type="caution">
    <text evidence="1">The sequence shown here is derived from an EMBL/GenBank/DDBJ whole genome shotgun (WGS) entry which is preliminary data.</text>
</comment>
<accession>A0A847U6W4</accession>
<sequence length="154" mass="16790">MTTYGLIGSDTPVDDLLGEYFPGAPNNLLYEVFEDETNALLAALLMEMRGDDIDQGTSGETEARYYSEPGVVVDEEIEDTVRWDFAASTVVLYGFDEPIVIGMQSPNKANREIPLSPSEAPFSLSQPGGIDTSTVWYRLQEGAASTSLNVLALR</sequence>
<proteinExistence type="predicted"/>
<dbReference type="AlphaFoldDB" id="A0A847U6W4"/>
<evidence type="ECO:0000313" key="1">
    <source>
        <dbReference type="EMBL" id="NLV08729.1"/>
    </source>
</evidence>
<gene>
    <name evidence="1" type="ORF">GOC74_02095</name>
</gene>
<dbReference type="RefSeq" id="WP_170092709.1">
    <property type="nucleotide sequence ID" value="NZ_WOYG01000001.1"/>
</dbReference>